<keyword evidence="5" id="KW-0597">Phosphoprotein</keyword>
<feature type="domain" description="SH3" evidence="18">
    <location>
        <begin position="1732"/>
        <end position="1790"/>
    </location>
</feature>
<dbReference type="PROSITE" id="PS51757">
    <property type="entry name" value="TH1"/>
    <property type="match status" value="1"/>
</dbReference>
<feature type="region of interest" description="Disordered" evidence="17">
    <location>
        <begin position="1246"/>
        <end position="1266"/>
    </location>
</feature>
<organism evidence="21 22">
    <name type="scientific">Collybia nuda</name>
    <dbReference type="NCBI Taxonomy" id="64659"/>
    <lineage>
        <taxon>Eukaryota</taxon>
        <taxon>Fungi</taxon>
        <taxon>Dikarya</taxon>
        <taxon>Basidiomycota</taxon>
        <taxon>Agaricomycotina</taxon>
        <taxon>Agaricomycetes</taxon>
        <taxon>Agaricomycetidae</taxon>
        <taxon>Agaricales</taxon>
        <taxon>Tricholomatineae</taxon>
        <taxon>Clitocybaceae</taxon>
        <taxon>Collybia</taxon>
    </lineage>
</organism>
<evidence type="ECO:0000259" key="20">
    <source>
        <dbReference type="PROSITE" id="PS51757"/>
    </source>
</evidence>
<evidence type="ECO:0000256" key="8">
    <source>
        <dbReference type="ARBA" id="ARBA00022801"/>
    </source>
</evidence>
<dbReference type="InterPro" id="IPR001452">
    <property type="entry name" value="SH3_domain"/>
</dbReference>
<feature type="compositionally biased region" description="Pro residues" evidence="17">
    <location>
        <begin position="1714"/>
        <end position="1732"/>
    </location>
</feature>
<dbReference type="Gene3D" id="3.40.850.10">
    <property type="entry name" value="Kinesin motor domain"/>
    <property type="match status" value="1"/>
</dbReference>
<evidence type="ECO:0000256" key="9">
    <source>
        <dbReference type="ARBA" id="ARBA00022840"/>
    </source>
</evidence>
<keyword evidence="3 15" id="KW-0728">SH3 domain</keyword>
<gene>
    <name evidence="21" type="ORF">BDZ94DRAFT_1316948</name>
</gene>
<dbReference type="SUPFAM" id="SSF52540">
    <property type="entry name" value="P-loop containing nucleoside triphosphate hydrolases"/>
    <property type="match status" value="1"/>
</dbReference>
<dbReference type="CDD" id="cd01378">
    <property type="entry name" value="MYSc_Myo1"/>
    <property type="match status" value="1"/>
</dbReference>
<dbReference type="GO" id="GO:0005886">
    <property type="term" value="C:plasma membrane"/>
    <property type="evidence" value="ECO:0007669"/>
    <property type="project" value="TreeGrafter"/>
</dbReference>
<evidence type="ECO:0000259" key="18">
    <source>
        <dbReference type="PROSITE" id="PS50002"/>
    </source>
</evidence>
<dbReference type="Gene3D" id="1.20.120.720">
    <property type="entry name" value="Myosin VI head, motor domain, U50 subdomain"/>
    <property type="match status" value="1"/>
</dbReference>
<reference evidence="21" key="1">
    <citation type="submission" date="2020-11" db="EMBL/GenBank/DDBJ databases">
        <authorList>
            <consortium name="DOE Joint Genome Institute"/>
            <person name="Ahrendt S."/>
            <person name="Riley R."/>
            <person name="Andreopoulos W."/>
            <person name="Labutti K."/>
            <person name="Pangilinan J."/>
            <person name="Ruiz-Duenas F.J."/>
            <person name="Barrasa J.M."/>
            <person name="Sanchez-Garcia M."/>
            <person name="Camarero S."/>
            <person name="Miyauchi S."/>
            <person name="Serrano A."/>
            <person name="Linde D."/>
            <person name="Babiker R."/>
            <person name="Drula E."/>
            <person name="Ayuso-Fernandez I."/>
            <person name="Pacheco R."/>
            <person name="Padilla G."/>
            <person name="Ferreira P."/>
            <person name="Barriuso J."/>
            <person name="Kellner H."/>
            <person name="Castanera R."/>
            <person name="Alfaro M."/>
            <person name="Ramirez L."/>
            <person name="Pisabarro A.G."/>
            <person name="Kuo A."/>
            <person name="Tritt A."/>
            <person name="Lipzen A."/>
            <person name="He G."/>
            <person name="Yan M."/>
            <person name="Ng V."/>
            <person name="Cullen D."/>
            <person name="Martin F."/>
            <person name="Rosso M.-N."/>
            <person name="Henrissat B."/>
            <person name="Hibbett D."/>
            <person name="Martinez A.T."/>
            <person name="Grigoriev I.V."/>
        </authorList>
    </citation>
    <scope>NUCLEOTIDE SEQUENCE</scope>
    <source>
        <strain evidence="21">CBS 247.69</strain>
    </source>
</reference>
<dbReference type="FunFam" id="1.20.58.530:FF:000007">
    <property type="entry name" value="Myosin IE"/>
    <property type="match status" value="1"/>
</dbReference>
<evidence type="ECO:0000256" key="13">
    <source>
        <dbReference type="ARBA" id="ARBA00023212"/>
    </source>
</evidence>
<dbReference type="Pfam" id="PF06017">
    <property type="entry name" value="Myosin_TH1"/>
    <property type="match status" value="1"/>
</dbReference>
<dbReference type="FunFam" id="1.20.5.4820:FF:000004">
    <property type="entry name" value="Myosin IE"/>
    <property type="match status" value="1"/>
</dbReference>
<dbReference type="InterPro" id="IPR010926">
    <property type="entry name" value="Myosin_TH1"/>
</dbReference>
<feature type="region of interest" description="Actin-binding" evidence="16">
    <location>
        <begin position="1270"/>
        <end position="1292"/>
    </location>
</feature>
<dbReference type="Gene3D" id="1.20.5.4820">
    <property type="match status" value="1"/>
</dbReference>
<keyword evidence="12 16" id="KW-0009">Actin-binding</keyword>
<dbReference type="GO" id="GO:0000146">
    <property type="term" value="F:microfilament motor activity"/>
    <property type="evidence" value="ECO:0007669"/>
    <property type="project" value="TreeGrafter"/>
</dbReference>
<dbReference type="PROSITE" id="PS50002">
    <property type="entry name" value="SH3"/>
    <property type="match status" value="1"/>
</dbReference>
<dbReference type="PRINTS" id="PR00193">
    <property type="entry name" value="MYOSINHEAVY"/>
</dbReference>
<dbReference type="InterPro" id="IPR035535">
    <property type="entry name" value="Fungal_myosin-I_SH3"/>
</dbReference>
<comment type="function">
    <text evidence="14">Type-I myosin implicated in the organization of the actin cytoskeleton. Required for proper actin cytoskeleton polarization. At the cell cortex, assembles in patch-like structures together with proteins from the actin-polymerizing machinery and promotes actin assembly. Functions as actin nucleation-promoting factor (NPF) for the Arp2/3 complex.</text>
</comment>
<proteinExistence type="inferred from homology"/>
<evidence type="ECO:0000256" key="17">
    <source>
        <dbReference type="SAM" id="MobiDB-lite"/>
    </source>
</evidence>
<comment type="caution">
    <text evidence="21">The sequence shown here is derived from an EMBL/GenBank/DDBJ whole genome shotgun (WGS) entry which is preliminary data.</text>
</comment>
<keyword evidence="6" id="KW-0677">Repeat</keyword>
<dbReference type="SUPFAM" id="SSF48371">
    <property type="entry name" value="ARM repeat"/>
    <property type="match status" value="2"/>
</dbReference>
<dbReference type="GO" id="GO:0051666">
    <property type="term" value="P:actin cortical patch localization"/>
    <property type="evidence" value="ECO:0007669"/>
    <property type="project" value="TreeGrafter"/>
</dbReference>
<feature type="compositionally biased region" description="Polar residues" evidence="17">
    <location>
        <begin position="1634"/>
        <end position="1647"/>
    </location>
</feature>
<dbReference type="GO" id="GO:0007015">
    <property type="term" value="P:actin filament organization"/>
    <property type="evidence" value="ECO:0007669"/>
    <property type="project" value="TreeGrafter"/>
</dbReference>
<dbReference type="Proteomes" id="UP000807353">
    <property type="component" value="Unassembled WGS sequence"/>
</dbReference>
<feature type="region of interest" description="Disordered" evidence="17">
    <location>
        <begin position="674"/>
        <end position="702"/>
    </location>
</feature>
<dbReference type="FunFam" id="1.10.10.820:FF:000001">
    <property type="entry name" value="Myosin heavy chain"/>
    <property type="match status" value="1"/>
</dbReference>
<keyword evidence="7 16" id="KW-0547">Nucleotide-binding</keyword>
<evidence type="ECO:0000256" key="14">
    <source>
        <dbReference type="ARBA" id="ARBA00025586"/>
    </source>
</evidence>
<evidence type="ECO:0000313" key="22">
    <source>
        <dbReference type="Proteomes" id="UP000807353"/>
    </source>
</evidence>
<accession>A0A9P5YH68</accession>
<comment type="subcellular location">
    <subcellularLocation>
        <location evidence="1">Cytoplasm</location>
        <location evidence="1">Cytoskeleton</location>
        <location evidence="1">Actin patch</location>
    </subcellularLocation>
</comment>
<dbReference type="GO" id="GO:0016459">
    <property type="term" value="C:myosin complex"/>
    <property type="evidence" value="ECO:0007669"/>
    <property type="project" value="UniProtKB-KW"/>
</dbReference>
<dbReference type="PANTHER" id="PTHR13140:SF837">
    <property type="entry name" value="MYOSIN-3-RELATED"/>
    <property type="match status" value="1"/>
</dbReference>
<dbReference type="SMART" id="SM00326">
    <property type="entry name" value="SH3"/>
    <property type="match status" value="1"/>
</dbReference>
<feature type="region of interest" description="Disordered" evidence="17">
    <location>
        <begin position="1773"/>
        <end position="1921"/>
    </location>
</feature>
<dbReference type="Pfam" id="PF00063">
    <property type="entry name" value="Myosin_head"/>
    <property type="match status" value="1"/>
</dbReference>
<keyword evidence="22" id="KW-1185">Reference proteome</keyword>
<keyword evidence="9 16" id="KW-0067">ATP-binding</keyword>
<dbReference type="Gene3D" id="1.25.10.10">
    <property type="entry name" value="Leucine-rich Repeat Variant"/>
    <property type="match status" value="1"/>
</dbReference>
<dbReference type="GO" id="GO:0051015">
    <property type="term" value="F:actin filament binding"/>
    <property type="evidence" value="ECO:0007669"/>
    <property type="project" value="TreeGrafter"/>
</dbReference>
<evidence type="ECO:0000256" key="2">
    <source>
        <dbReference type="ARBA" id="ARBA00008314"/>
    </source>
</evidence>
<feature type="binding site" evidence="16">
    <location>
        <begin position="811"/>
        <end position="818"/>
    </location>
    <ligand>
        <name>ATP</name>
        <dbReference type="ChEBI" id="CHEBI:30616"/>
    </ligand>
</feature>
<dbReference type="Gene3D" id="2.30.30.40">
    <property type="entry name" value="SH3 Domains"/>
    <property type="match status" value="1"/>
</dbReference>
<feature type="compositionally biased region" description="Pro residues" evidence="17">
    <location>
        <begin position="1868"/>
        <end position="1901"/>
    </location>
</feature>
<keyword evidence="13" id="KW-0206">Cytoskeleton</keyword>
<feature type="compositionally biased region" description="Low complexity" evidence="17">
    <location>
        <begin position="1849"/>
        <end position="1867"/>
    </location>
</feature>
<evidence type="ECO:0000256" key="11">
    <source>
        <dbReference type="ARBA" id="ARBA00023175"/>
    </source>
</evidence>
<dbReference type="InterPro" id="IPR036961">
    <property type="entry name" value="Kinesin_motor_dom_sf"/>
</dbReference>
<dbReference type="GO" id="GO:0030479">
    <property type="term" value="C:actin cortical patch"/>
    <property type="evidence" value="ECO:0007669"/>
    <property type="project" value="UniProtKB-SubCell"/>
</dbReference>
<feature type="compositionally biased region" description="Pro residues" evidence="17">
    <location>
        <begin position="1796"/>
        <end position="1805"/>
    </location>
</feature>
<dbReference type="Pfam" id="PF11701">
    <property type="entry name" value="UNC45-central"/>
    <property type="match status" value="1"/>
</dbReference>
<evidence type="ECO:0000313" key="21">
    <source>
        <dbReference type="EMBL" id="KAF9469833.1"/>
    </source>
</evidence>
<keyword evidence="8" id="KW-0378">Hydrolase</keyword>
<dbReference type="InterPro" id="IPR036028">
    <property type="entry name" value="SH3-like_dom_sf"/>
</dbReference>
<keyword evidence="10 16" id="KW-0518">Myosin</keyword>
<dbReference type="InterPro" id="IPR036072">
    <property type="entry name" value="MYSc_Myo1"/>
</dbReference>
<dbReference type="CDD" id="cd11858">
    <property type="entry name" value="SH3_Myosin-I_fungi"/>
    <property type="match status" value="1"/>
</dbReference>
<evidence type="ECO:0000256" key="16">
    <source>
        <dbReference type="PROSITE-ProRule" id="PRU00782"/>
    </source>
</evidence>
<evidence type="ECO:0000256" key="12">
    <source>
        <dbReference type="ARBA" id="ARBA00023203"/>
    </source>
</evidence>
<evidence type="ECO:0000256" key="1">
    <source>
        <dbReference type="ARBA" id="ARBA00004134"/>
    </source>
</evidence>
<evidence type="ECO:0000259" key="19">
    <source>
        <dbReference type="PROSITE" id="PS51456"/>
    </source>
</evidence>
<dbReference type="GO" id="GO:0016787">
    <property type="term" value="F:hydrolase activity"/>
    <property type="evidence" value="ECO:0007669"/>
    <property type="project" value="UniProtKB-KW"/>
</dbReference>
<evidence type="ECO:0000256" key="3">
    <source>
        <dbReference type="ARBA" id="ARBA00022443"/>
    </source>
</evidence>
<evidence type="ECO:0000256" key="15">
    <source>
        <dbReference type="PROSITE-ProRule" id="PRU00192"/>
    </source>
</evidence>
<dbReference type="GO" id="GO:0005524">
    <property type="term" value="F:ATP binding"/>
    <property type="evidence" value="ECO:0007669"/>
    <property type="project" value="UniProtKB-UniRule"/>
</dbReference>
<dbReference type="PANTHER" id="PTHR13140">
    <property type="entry name" value="MYOSIN"/>
    <property type="match status" value="1"/>
</dbReference>
<dbReference type="InterPro" id="IPR027417">
    <property type="entry name" value="P-loop_NTPase"/>
</dbReference>
<evidence type="ECO:0000256" key="7">
    <source>
        <dbReference type="ARBA" id="ARBA00022741"/>
    </source>
</evidence>
<evidence type="ECO:0000256" key="5">
    <source>
        <dbReference type="ARBA" id="ARBA00022553"/>
    </source>
</evidence>
<keyword evidence="11 16" id="KW-0505">Motor protein</keyword>
<dbReference type="SUPFAM" id="SSF50044">
    <property type="entry name" value="SH3-domain"/>
    <property type="match status" value="1"/>
</dbReference>
<dbReference type="InterPro" id="IPR016024">
    <property type="entry name" value="ARM-type_fold"/>
</dbReference>
<sequence length="1942" mass="213192">MSSPDTTAQDDRITPRTLLPPPAVFNTSLPDELSYLITAFLPSHPPATRSKAFLTLSAFCQGTRNSFPVKGELPDPATVALVKIFQPLIIPCVRDPEESIVITGVSFLTALFQIDWESASSIFQLDGVLETVMDGVDLAPSAQLVQSVVYLLAQACGHKTCRAFLTTQSVKWLDLMSQVSEDLNIRAGATNALIKLLKGSTNDNAESGVADTVTGKEKVLANAMKEILVSGGDITSISDAVEGLAYLSTEPDLKDILSRDTVLLRRLFSLIPHHPSHPPGDSSERTSTVVFGVLVIISNLCTYRPLLTEEQTQIEKLRQMTKNESEQLSKISSFDDNESVKARIRRLLDVGVLNVFPAAIRVESPGIRTSIGKSLRSIVEDKENRGKVLQNGGAKILGQIINKQAPITASNPSDRTSQIDSVYIDSIQALAKLAITSSPVQVFGPDAGAMYDAIRPFSFMLQLPSSTLLQQFESMMALTNLSSHNAEIAARIAQAPNLMNKIELLLLEEHILVRRAAMELLCNLIAGSDDVFERYAGETNISNTKSKLQVILALCDVEDQPTRLAASGALATLSTAPAACRVLTSLPMDRRRAFLNIARLIDPSVVRRESGEDSEEEIEDHHPGFIHRGVVCAQNMFVNIKEQTLRKKLIKEAEDTGLTQALVNIVKSQTGNTNEHTLLPAAPSKKAGKKATSKKPAAGGQGKVAKADWKEGFKKKQVGVSDMTLLTTISNESINENLQKRWTNAEIYTYIGAVLISVNPFRDLGIYTEETLQKYRGKNRLEVPPHVFSIAESAYYNMNAYHENQCVIISGESGAGKTEAAKRIMQYIAEVSGGQDSSIQEIKDMVLATNPLLESFGCAKTLRNNNSSRHGKYLEIMFNTQGEPVGAQITNYLLEKGRVVGQIENERDFHIFYQFTKGASDEQREMFGLQGPEAYAYTSLSNCLDVSDIDDVKDYHDTIKAMGVIGLSQEEQTEIFRMLAIILWLGNVQFEEMEDGNSRIADTDVTDFVAYLMEADSALVQKVLTSKIMETTRGGRRGSVYDVPLNPAQASSGRDALAKAIYNNLFEWIVSRINVSMKPRAASAHIIGILDIFGFEIFDDNSFEQLCINYVNEKLQQIFIELTLKTEQEEYVREEIKWTPIKYFNNKIVCDLIEERRPPGIFAALNDACATAHADPSAADSSFIQRTSMLSSNPHFEARGSQFLVKHYAGDVMYNVAGMTDKNKDSLIKDLLDLIAGSGNQFLQTLFPDRPDPNSKKRPPTAGDRIKSSASALVDNLMKARPSYIRTIKPNQNRSSSEYDVKAILHQIKYLGLQENIRVRRAGFAYRNTFEKMVERFYLLSPKTSYAGEYIWHGDAKSGCEQMLKDTGIAKDEWQMGVTKAFIKNPETLFALETMRDRYWHNMAARIQRAFRNYMRYKHECARRIQRFWKNNKEGLAYAQVREYGHQILAGRKERRRFSLLSYRRFMGDYLDVNGKSALGEELARACGIGESATFSGRIQLLVSKLGRSSKPSPRFLVVTHKAVHIIVTTSKEGHAIYTLERKIPLVTIKSIGMSNLRDDWMTLNGAVTEEGDPIFSCYFKTELATHLLQLTQASIVLLIGPTAEYAKKKDKKAQIKFIKDESVTKNDIYKSHTVSVASGEPPNSVSRPPAKRKPGIVRPITSGKLLRAGGPSDKPKTIPKPKPAARPLPGQSTPAIVPDIMAKSAPSGSGGRSPPPAPPRNVVPAPPPALPEVPRYRAKFAFEGQEGEMSLQKDDVVELVEKDDNGWWLVKKGGNEGWAPNNYLEIVPPKTAPVHAPPPPPARPRPTSVAAPKPLLSSVSADASAKPVSVFPGMGSSDGSTAPWKKGSVSTNSAPSSRPSSSLGSKPPGPPVAAKPKPPPVAAKPGAPKPPGKPPIPSAPRPNAGAAPMGRPVPTKPVTAVGHMDLSAALAKRAQRIADNE</sequence>
<feature type="domain" description="Myosin motor" evidence="19">
    <location>
        <begin position="718"/>
        <end position="1397"/>
    </location>
</feature>
<dbReference type="InterPro" id="IPR011989">
    <property type="entry name" value="ARM-like"/>
</dbReference>
<evidence type="ECO:0000256" key="10">
    <source>
        <dbReference type="ARBA" id="ARBA00023123"/>
    </source>
</evidence>
<dbReference type="SMART" id="SM00242">
    <property type="entry name" value="MYSc"/>
    <property type="match status" value="1"/>
</dbReference>
<evidence type="ECO:0000256" key="4">
    <source>
        <dbReference type="ARBA" id="ARBA00022490"/>
    </source>
</evidence>
<dbReference type="PROSITE" id="PS51456">
    <property type="entry name" value="MYOSIN_MOTOR"/>
    <property type="match status" value="1"/>
</dbReference>
<dbReference type="FunFam" id="1.20.120.720:FF:000015">
    <property type="entry name" value="Myosin I"/>
    <property type="match status" value="1"/>
</dbReference>
<dbReference type="EMBL" id="MU150229">
    <property type="protein sequence ID" value="KAF9469833.1"/>
    <property type="molecule type" value="Genomic_DNA"/>
</dbReference>
<evidence type="ECO:0000256" key="6">
    <source>
        <dbReference type="ARBA" id="ARBA00022737"/>
    </source>
</evidence>
<comment type="similarity">
    <text evidence="2 16">Belongs to the TRAFAC class myosin-kinesin ATPase superfamily. Myosin family.</text>
</comment>
<keyword evidence="4" id="KW-0963">Cytoplasm</keyword>
<dbReference type="OrthoDB" id="6108017at2759"/>
<dbReference type="Gene3D" id="1.10.10.820">
    <property type="match status" value="1"/>
</dbReference>
<dbReference type="Pfam" id="PF07653">
    <property type="entry name" value="SH3_2"/>
    <property type="match status" value="1"/>
</dbReference>
<dbReference type="InterPro" id="IPR001609">
    <property type="entry name" value="Myosin_head_motor_dom-like"/>
</dbReference>
<dbReference type="GO" id="GO:0051286">
    <property type="term" value="C:cell tip"/>
    <property type="evidence" value="ECO:0007669"/>
    <property type="project" value="TreeGrafter"/>
</dbReference>
<name>A0A9P5YH68_9AGAR</name>
<dbReference type="Gene3D" id="1.20.58.530">
    <property type="match status" value="1"/>
</dbReference>
<feature type="region of interest" description="Disordered" evidence="17">
    <location>
        <begin position="1634"/>
        <end position="1733"/>
    </location>
</feature>
<protein>
    <submittedName>
        <fullName evidence="21">Microfilament motor</fullName>
    </submittedName>
</protein>
<dbReference type="InterPro" id="IPR024660">
    <property type="entry name" value="UCS_central_dom"/>
</dbReference>
<dbReference type="GO" id="GO:0006897">
    <property type="term" value="P:endocytosis"/>
    <property type="evidence" value="ECO:0007669"/>
    <property type="project" value="TreeGrafter"/>
</dbReference>
<feature type="domain" description="TH1" evidence="20">
    <location>
        <begin position="1455"/>
        <end position="1643"/>
    </location>
</feature>